<reference evidence="3" key="1">
    <citation type="submission" date="2016-10" db="EMBL/GenBank/DDBJ databases">
        <authorList>
            <person name="Varghese N."/>
            <person name="Submissions S."/>
        </authorList>
    </citation>
    <scope>NUCLEOTIDE SEQUENCE [LARGE SCALE GENOMIC DNA]</scope>
    <source>
        <strain evidence="3">DSM 18579</strain>
    </source>
</reference>
<protein>
    <submittedName>
        <fullName evidence="2">Uncharacterized protein</fullName>
    </submittedName>
</protein>
<feature type="transmembrane region" description="Helical" evidence="1">
    <location>
        <begin position="78"/>
        <end position="97"/>
    </location>
</feature>
<sequence length="193" mass="22951">MKKFKSEQKKQFIKALFLPKREFPRDEIKFDEKKGCHKLDERVRVADSMCYPGNFITKFNSTYFEMVDSTFTSTKTSLMFFSLVFLGFILAFSFVLLRTVNSLFESFTIFSILFICLLIPSLGMIYIFFNISFFRIYFTYTHNPIRFNRKEQLVHFSQRNGEQITVSWKDIIFTCEEIGKNSFFMGNVIDQEL</sequence>
<organism evidence="2 3">
    <name type="scientific">Thorsellia anophelis DSM 18579</name>
    <dbReference type="NCBI Taxonomy" id="1123402"/>
    <lineage>
        <taxon>Bacteria</taxon>
        <taxon>Pseudomonadati</taxon>
        <taxon>Pseudomonadota</taxon>
        <taxon>Gammaproteobacteria</taxon>
        <taxon>Enterobacterales</taxon>
        <taxon>Thorselliaceae</taxon>
        <taxon>Thorsellia</taxon>
    </lineage>
</organism>
<keyword evidence="1" id="KW-1133">Transmembrane helix</keyword>
<evidence type="ECO:0000313" key="3">
    <source>
        <dbReference type="Proteomes" id="UP000242642"/>
    </source>
</evidence>
<dbReference type="OrthoDB" id="6050524at2"/>
<dbReference type="RefSeq" id="WP_093318960.1">
    <property type="nucleotide sequence ID" value="NZ_FOHV01000008.1"/>
</dbReference>
<accession>A0A1I0BSH8</accession>
<dbReference type="Proteomes" id="UP000242642">
    <property type="component" value="Unassembled WGS sequence"/>
</dbReference>
<keyword evidence="1" id="KW-0472">Membrane</keyword>
<evidence type="ECO:0000256" key="1">
    <source>
        <dbReference type="SAM" id="Phobius"/>
    </source>
</evidence>
<feature type="transmembrane region" description="Helical" evidence="1">
    <location>
        <begin position="109"/>
        <end position="129"/>
    </location>
</feature>
<dbReference type="AlphaFoldDB" id="A0A1I0BSH8"/>
<evidence type="ECO:0000313" key="2">
    <source>
        <dbReference type="EMBL" id="SET09924.1"/>
    </source>
</evidence>
<gene>
    <name evidence="2" type="ORF">SAMN02583745_01388</name>
</gene>
<name>A0A1I0BSH8_9GAMM</name>
<keyword evidence="3" id="KW-1185">Reference proteome</keyword>
<dbReference type="EMBL" id="FOHV01000008">
    <property type="protein sequence ID" value="SET09924.1"/>
    <property type="molecule type" value="Genomic_DNA"/>
</dbReference>
<proteinExistence type="predicted"/>
<keyword evidence="1" id="KW-0812">Transmembrane</keyword>